<sequence length="112" mass="12134">MKRSVLVLMLGAALAAQPLFPGADMTGAQAAVRKNVSEFAGQRCNNPPRGSGVIVGRYSGTTDNPIISMGGDNVPVSDFRCFRTMEECRGWLYTMRSKYVDGNSVLIGCDRR</sequence>
<dbReference type="AlphaFoldDB" id="A0A2S9JBQ9"/>
<dbReference type="RefSeq" id="WP_105737284.1">
    <property type="nucleotide sequence ID" value="NZ_PVBT01000008.1"/>
</dbReference>
<protein>
    <submittedName>
        <fullName evidence="1">Metallophosphoesterase</fullName>
    </submittedName>
</protein>
<dbReference type="EMBL" id="PVBT01000008">
    <property type="protein sequence ID" value="PRD50260.1"/>
    <property type="molecule type" value="Genomic_DNA"/>
</dbReference>
<reference evidence="1 2" key="1">
    <citation type="submission" date="2018-02" db="EMBL/GenBank/DDBJ databases">
        <title>The draft genome of Phyllobacterium myrsinacearum DSM5892.</title>
        <authorList>
            <person name="Li L."/>
            <person name="Liu L."/>
            <person name="Zhang X."/>
            <person name="Wang T."/>
        </authorList>
    </citation>
    <scope>NUCLEOTIDE SEQUENCE [LARGE SCALE GENOMIC DNA]</scope>
    <source>
        <strain evidence="1 2">DSM 5892</strain>
    </source>
</reference>
<evidence type="ECO:0000313" key="2">
    <source>
        <dbReference type="Proteomes" id="UP000238563"/>
    </source>
</evidence>
<gene>
    <name evidence="1" type="ORF">C5750_23405</name>
</gene>
<keyword evidence="2" id="KW-1185">Reference proteome</keyword>
<organism evidence="1 2">
    <name type="scientific">Phyllobacterium myrsinacearum</name>
    <dbReference type="NCBI Taxonomy" id="28101"/>
    <lineage>
        <taxon>Bacteria</taxon>
        <taxon>Pseudomonadati</taxon>
        <taxon>Pseudomonadota</taxon>
        <taxon>Alphaproteobacteria</taxon>
        <taxon>Hyphomicrobiales</taxon>
        <taxon>Phyllobacteriaceae</taxon>
        <taxon>Phyllobacterium</taxon>
    </lineage>
</organism>
<comment type="caution">
    <text evidence="1">The sequence shown here is derived from an EMBL/GenBank/DDBJ whole genome shotgun (WGS) entry which is preliminary data.</text>
</comment>
<name>A0A2S9JBQ9_9HYPH</name>
<dbReference type="OrthoDB" id="8115422at2"/>
<dbReference type="Proteomes" id="UP000238563">
    <property type="component" value="Unassembled WGS sequence"/>
</dbReference>
<proteinExistence type="predicted"/>
<evidence type="ECO:0000313" key="1">
    <source>
        <dbReference type="EMBL" id="PRD50260.1"/>
    </source>
</evidence>
<accession>A0A2S9JBQ9</accession>